<keyword evidence="1" id="KW-1133">Transmembrane helix</keyword>
<proteinExistence type="predicted"/>
<evidence type="ECO:0000313" key="2">
    <source>
        <dbReference type="EMBL" id="NYD29868.1"/>
    </source>
</evidence>
<keyword evidence="1" id="KW-0812">Transmembrane</keyword>
<comment type="caution">
    <text evidence="2">The sequence shown here is derived from an EMBL/GenBank/DDBJ whole genome shotgun (WGS) entry which is preliminary data.</text>
</comment>
<dbReference type="RefSeq" id="WP_179726199.1">
    <property type="nucleotide sequence ID" value="NZ_BAABEF010000001.1"/>
</dbReference>
<keyword evidence="3" id="KW-1185">Reference proteome</keyword>
<dbReference type="Pfam" id="PF14087">
    <property type="entry name" value="DUF4267"/>
    <property type="match status" value="1"/>
</dbReference>
<gene>
    <name evidence="2" type="ORF">BJ958_001414</name>
</gene>
<accession>A0A852RGM3</accession>
<dbReference type="InterPro" id="IPR025363">
    <property type="entry name" value="DUF4267"/>
</dbReference>
<evidence type="ECO:0000313" key="3">
    <source>
        <dbReference type="Proteomes" id="UP000582231"/>
    </source>
</evidence>
<dbReference type="EMBL" id="JACCBF010000001">
    <property type="protein sequence ID" value="NYD29868.1"/>
    <property type="molecule type" value="Genomic_DNA"/>
</dbReference>
<sequence>MAASFRIDPVTGLSLGRIAIGVGALTAPSTTARVFGLDPAANPQLGYMGRMFGAREIALGAVTLVSRGPLRRNLTAVGIAVDGADLVNGVIELGQKNVSKLASAMLIGAAGGAVGSGVLALARGRGRAKAA</sequence>
<feature type="transmembrane region" description="Helical" evidence="1">
    <location>
        <begin position="101"/>
        <end position="122"/>
    </location>
</feature>
<evidence type="ECO:0000256" key="1">
    <source>
        <dbReference type="SAM" id="Phobius"/>
    </source>
</evidence>
<name>A0A852RGM3_9ACTN</name>
<reference evidence="2 3" key="1">
    <citation type="submission" date="2020-07" db="EMBL/GenBank/DDBJ databases">
        <title>Sequencing the genomes of 1000 actinobacteria strains.</title>
        <authorList>
            <person name="Klenk H.-P."/>
        </authorList>
    </citation>
    <scope>NUCLEOTIDE SEQUENCE [LARGE SCALE GENOMIC DNA]</scope>
    <source>
        <strain evidence="2 3">DSM 19082</strain>
    </source>
</reference>
<dbReference type="Proteomes" id="UP000582231">
    <property type="component" value="Unassembled WGS sequence"/>
</dbReference>
<organism evidence="2 3">
    <name type="scientific">Nocardioides kongjuensis</name>
    <dbReference type="NCBI Taxonomy" id="349522"/>
    <lineage>
        <taxon>Bacteria</taxon>
        <taxon>Bacillati</taxon>
        <taxon>Actinomycetota</taxon>
        <taxon>Actinomycetes</taxon>
        <taxon>Propionibacteriales</taxon>
        <taxon>Nocardioidaceae</taxon>
        <taxon>Nocardioides</taxon>
    </lineage>
</organism>
<keyword evidence="1" id="KW-0472">Membrane</keyword>
<evidence type="ECO:0008006" key="4">
    <source>
        <dbReference type="Google" id="ProtNLM"/>
    </source>
</evidence>
<protein>
    <recommendedName>
        <fullName evidence="4">DUF4267 domain-containing protein</fullName>
    </recommendedName>
</protein>
<dbReference type="AlphaFoldDB" id="A0A852RGM3"/>